<evidence type="ECO:0000313" key="4">
    <source>
        <dbReference type="EMBL" id="TCN28664.1"/>
    </source>
</evidence>
<reference evidence="4 5" key="1">
    <citation type="submission" date="2019-03" db="EMBL/GenBank/DDBJ databases">
        <title>Genomic Encyclopedia of Type Strains, Phase IV (KMG-V): Genome sequencing to study the core and pangenomes of soil and plant-associated prokaryotes.</title>
        <authorList>
            <person name="Whitman W."/>
        </authorList>
    </citation>
    <scope>NUCLEOTIDE SEQUENCE [LARGE SCALE GENOMIC DNA]</scope>
    <source>
        <strain evidence="4 5">23C40</strain>
    </source>
</reference>
<dbReference type="NCBIfam" id="NF010396">
    <property type="entry name" value="PRK13824.1"/>
    <property type="match status" value="1"/>
</dbReference>
<feature type="region of interest" description="Disordered" evidence="1">
    <location>
        <begin position="264"/>
        <end position="301"/>
    </location>
</feature>
<feature type="domain" description="Plasmid replication protein C N-terminal" evidence="2">
    <location>
        <begin position="13"/>
        <end position="186"/>
    </location>
</feature>
<feature type="domain" description="Plasmid replication protein C C-terminal" evidence="3">
    <location>
        <begin position="304"/>
        <end position="404"/>
    </location>
</feature>
<organism evidence="4 5">
    <name type="scientific">Sinorhizobium americanum</name>
    <dbReference type="NCBI Taxonomy" id="194963"/>
    <lineage>
        <taxon>Bacteria</taxon>
        <taxon>Pseudomonadati</taxon>
        <taxon>Pseudomonadota</taxon>
        <taxon>Alphaproteobacteria</taxon>
        <taxon>Hyphomicrobiales</taxon>
        <taxon>Rhizobiaceae</taxon>
        <taxon>Sinorhizobium/Ensifer group</taxon>
        <taxon>Sinorhizobium</taxon>
    </lineage>
</organism>
<gene>
    <name evidence="4" type="ORF">EV184_11247</name>
</gene>
<dbReference type="InterPro" id="IPR047611">
    <property type="entry name" value="RepABC_RepC"/>
</dbReference>
<proteinExistence type="predicted"/>
<evidence type="ECO:0000313" key="5">
    <source>
        <dbReference type="Proteomes" id="UP000295043"/>
    </source>
</evidence>
<evidence type="ECO:0000259" key="2">
    <source>
        <dbReference type="Pfam" id="PF03428"/>
    </source>
</evidence>
<sequence length="414" mass="46068">MQTGHVTTPFGRRPMSLALVRGQMAIDNPQPDTRIEKWKVFRDVCEARERLGIQDRALAVLDALLTFHPHAELDPSQGLVVFPSNAQLSVRAHGITETTLRRQLAALVDAGLILRRDSPNGKRYAHRNRDGEVEQAYGFDLRPLLARAMELALMAQDVAAERARFRRAKEALTICRRDVRKLISAAVEEGATGNWERVESEYVSILARLPRYPNRAQVEITLDEMELLREEVLNILETQLKTEDMHGNAIHNACHIQNSNTESINELEPSSRKEQGDGLADGPLTKNEPNERPKTKPEPTKAFPLGMVLRACPQIADYGPGGRIEHWRELMKAAVVVRSMLGVSPSAYEEACNAMGPENAAVAVACILERSNFITSAGGYLRDLTRRSERGEFSLGPMLMALMKANDGGHRRSA</sequence>
<dbReference type="EMBL" id="SLVU01000012">
    <property type="protein sequence ID" value="TCN28664.1"/>
    <property type="molecule type" value="Genomic_DNA"/>
</dbReference>
<dbReference type="NCBIfam" id="NF040974">
    <property type="entry name" value="RepABC_RepC"/>
    <property type="match status" value="1"/>
</dbReference>
<dbReference type="InterPro" id="IPR005090">
    <property type="entry name" value="RepC_N"/>
</dbReference>
<evidence type="ECO:0000259" key="3">
    <source>
        <dbReference type="Pfam" id="PF11800"/>
    </source>
</evidence>
<feature type="compositionally biased region" description="Basic and acidic residues" evidence="1">
    <location>
        <begin position="288"/>
        <end position="299"/>
    </location>
</feature>
<dbReference type="Proteomes" id="UP000295043">
    <property type="component" value="Unassembled WGS sequence"/>
</dbReference>
<dbReference type="AlphaFoldDB" id="A0A4R2BRX0"/>
<dbReference type="Pfam" id="PF03428">
    <property type="entry name" value="RP-C"/>
    <property type="match status" value="1"/>
</dbReference>
<accession>A0A4R2BRX0</accession>
<dbReference type="InterPro" id="IPR021760">
    <property type="entry name" value="RepC_C"/>
</dbReference>
<protein>
    <submittedName>
        <fullName evidence="4">Replication initiation protein RepC</fullName>
    </submittedName>
</protein>
<dbReference type="Pfam" id="PF11800">
    <property type="entry name" value="RP-C_C"/>
    <property type="match status" value="1"/>
</dbReference>
<dbReference type="RefSeq" id="WP_132077654.1">
    <property type="nucleotide sequence ID" value="NZ_SLVU01000012.1"/>
</dbReference>
<name>A0A4R2BRX0_9HYPH</name>
<comment type="caution">
    <text evidence="4">The sequence shown here is derived from an EMBL/GenBank/DDBJ whole genome shotgun (WGS) entry which is preliminary data.</text>
</comment>
<evidence type="ECO:0000256" key="1">
    <source>
        <dbReference type="SAM" id="MobiDB-lite"/>
    </source>
</evidence>